<dbReference type="InterPro" id="IPR029058">
    <property type="entry name" value="AB_hydrolase_fold"/>
</dbReference>
<dbReference type="Pfam" id="PF12146">
    <property type="entry name" value="Hydrolase_4"/>
    <property type="match status" value="1"/>
</dbReference>
<name>A0A243RCR7_9ACTN</name>
<keyword evidence="2" id="KW-0378">Hydrolase</keyword>
<dbReference type="InterPro" id="IPR050261">
    <property type="entry name" value="FrsA_esterase"/>
</dbReference>
<evidence type="ECO:0000313" key="5">
    <source>
        <dbReference type="Proteomes" id="UP000194761"/>
    </source>
</evidence>
<comment type="similarity">
    <text evidence="1">Belongs to the AB hydrolase superfamily.</text>
</comment>
<dbReference type="InterPro" id="IPR022742">
    <property type="entry name" value="Hydrolase_4"/>
</dbReference>
<feature type="domain" description="Serine aminopeptidase S33" evidence="3">
    <location>
        <begin position="172"/>
        <end position="262"/>
    </location>
</feature>
<organism evidence="4 5">
    <name type="scientific">Streptosporangium minutum</name>
    <dbReference type="NCBI Taxonomy" id="569862"/>
    <lineage>
        <taxon>Bacteria</taxon>
        <taxon>Bacillati</taxon>
        <taxon>Actinomycetota</taxon>
        <taxon>Actinomycetes</taxon>
        <taxon>Streptosporangiales</taxon>
        <taxon>Streptosporangiaceae</taxon>
        <taxon>Streptosporangium</taxon>
    </lineage>
</organism>
<evidence type="ECO:0000313" key="4">
    <source>
        <dbReference type="EMBL" id="OUC92465.1"/>
    </source>
</evidence>
<dbReference type="EMBL" id="NGFP01000173">
    <property type="protein sequence ID" value="OUC92465.1"/>
    <property type="molecule type" value="Genomic_DNA"/>
</dbReference>
<dbReference type="SUPFAM" id="SSF53474">
    <property type="entry name" value="alpha/beta-Hydrolases"/>
    <property type="match status" value="1"/>
</dbReference>
<evidence type="ECO:0000256" key="1">
    <source>
        <dbReference type="ARBA" id="ARBA00008645"/>
    </source>
</evidence>
<keyword evidence="5" id="KW-1185">Reference proteome</keyword>
<dbReference type="GO" id="GO:0052689">
    <property type="term" value="F:carboxylic ester hydrolase activity"/>
    <property type="evidence" value="ECO:0007669"/>
    <property type="project" value="UniProtKB-ARBA"/>
</dbReference>
<evidence type="ECO:0000259" key="3">
    <source>
        <dbReference type="Pfam" id="PF12146"/>
    </source>
</evidence>
<comment type="caution">
    <text evidence="4">The sequence shown here is derived from an EMBL/GenBank/DDBJ whole genome shotgun (WGS) entry which is preliminary data.</text>
</comment>
<protein>
    <recommendedName>
        <fullName evidence="3">Serine aminopeptidase S33 domain-containing protein</fullName>
    </recommendedName>
</protein>
<proteinExistence type="inferred from homology"/>
<dbReference type="PANTHER" id="PTHR22946:SF9">
    <property type="entry name" value="POLYKETIDE TRANSFERASE AF380"/>
    <property type="match status" value="1"/>
</dbReference>
<dbReference type="PANTHER" id="PTHR22946">
    <property type="entry name" value="DIENELACTONE HYDROLASE DOMAIN-CONTAINING PROTEIN-RELATED"/>
    <property type="match status" value="1"/>
</dbReference>
<evidence type="ECO:0000256" key="2">
    <source>
        <dbReference type="ARBA" id="ARBA00022801"/>
    </source>
</evidence>
<dbReference type="AlphaFoldDB" id="A0A243RCR7"/>
<accession>A0A243RCR7</accession>
<reference evidence="4 5" key="1">
    <citation type="submission" date="2017-05" db="EMBL/GenBank/DDBJ databases">
        <title>Biotechnological potential of actinobacteria isolated from South African environments.</title>
        <authorList>
            <person name="Le Roes-Hill M."/>
            <person name="Prins A."/>
            <person name="Durrell K.A."/>
        </authorList>
    </citation>
    <scope>NUCLEOTIDE SEQUENCE [LARGE SCALE GENOMIC DNA]</scope>
    <source>
        <strain evidence="4">M26</strain>
    </source>
</reference>
<sequence>MTAQHETAKEPSLIVTREFAARRAESDDVVSTLSIESQAALRQFSIERTVGYGVDYADAVELRARVLDGQDWRSAATALADACLHRVHVAPHVAGGPTRIAYLRRASALLRMSQMMMLSDTAERRAIFAKAAELYAHAAELARDRERVRIATEQGVLAGWLIPAVGAVASAVVIGGVEGWAMDFDSIGEALAARGIDALMLDAPGQGETRLRHGHHLSPHWRQAYGRAIDFLDESAPGRPIGIIGNSMGGSFAMAVAVDDRRIGACCDNGGIIAPWMVPPSIGTFFSKMVAFCGTEDAGQAVESWKSVTPAADGPNAGYPLLIVQGGADPLVSMELAEALLHQAPTGDKQMVVFSDGQHCVYNHQHDRDALIADWLRARLHGPATAVDPR</sequence>
<gene>
    <name evidence="4" type="ORF">CA984_30045</name>
</gene>
<dbReference type="Gene3D" id="3.40.50.1820">
    <property type="entry name" value="alpha/beta hydrolase"/>
    <property type="match status" value="1"/>
</dbReference>
<dbReference type="Proteomes" id="UP000194761">
    <property type="component" value="Unassembled WGS sequence"/>
</dbReference>